<dbReference type="AlphaFoldDB" id="B8GMP2"/>
<dbReference type="HOGENOM" id="CLU_1677067_0_0_6"/>
<name>B8GMP2_THISH</name>
<dbReference type="RefSeq" id="WP_012637362.1">
    <property type="nucleotide sequence ID" value="NC_011901.1"/>
</dbReference>
<dbReference type="Proteomes" id="UP000002383">
    <property type="component" value="Chromosome"/>
</dbReference>
<dbReference type="OrthoDB" id="5917490at2"/>
<accession>B8GMP2</accession>
<evidence type="ECO:0008006" key="4">
    <source>
        <dbReference type="Google" id="ProtNLM"/>
    </source>
</evidence>
<sequence>MKAGYWVGAVLVLAMGAVGYWLGGAGGIVDQGGGWQDEQARLLEADAPCTLDASGCRFIADDQVMTVRVQDPIRPLVPFKVYLETTRSPEMAEVRFTMDDMDMGINQFRFSPVSEGLWESTAVLPVCTVDRADWRATFRMKLDGEYYRMDVVFEAGR</sequence>
<proteinExistence type="predicted"/>
<keyword evidence="1" id="KW-0812">Transmembrane</keyword>
<dbReference type="STRING" id="396588.Tgr7_0782"/>
<organism evidence="2 3">
    <name type="scientific">Thioalkalivibrio sulfidiphilus (strain HL-EbGR7)</name>
    <dbReference type="NCBI Taxonomy" id="396588"/>
    <lineage>
        <taxon>Bacteria</taxon>
        <taxon>Pseudomonadati</taxon>
        <taxon>Pseudomonadota</taxon>
        <taxon>Gammaproteobacteria</taxon>
        <taxon>Chromatiales</taxon>
        <taxon>Ectothiorhodospiraceae</taxon>
        <taxon>Thioalkalivibrio</taxon>
    </lineage>
</organism>
<evidence type="ECO:0000313" key="3">
    <source>
        <dbReference type="Proteomes" id="UP000002383"/>
    </source>
</evidence>
<protein>
    <recommendedName>
        <fullName evidence="4">YtkA-like domain-containing protein</fullName>
    </recommendedName>
</protein>
<dbReference type="EMBL" id="CP001339">
    <property type="protein sequence ID" value="ACL71874.1"/>
    <property type="molecule type" value="Genomic_DNA"/>
</dbReference>
<keyword evidence="1" id="KW-1133">Transmembrane helix</keyword>
<evidence type="ECO:0000313" key="2">
    <source>
        <dbReference type="EMBL" id="ACL71874.1"/>
    </source>
</evidence>
<evidence type="ECO:0000256" key="1">
    <source>
        <dbReference type="SAM" id="Phobius"/>
    </source>
</evidence>
<keyword evidence="3" id="KW-1185">Reference proteome</keyword>
<dbReference type="KEGG" id="tgr:Tgr7_0782"/>
<reference evidence="2 3" key="1">
    <citation type="journal article" date="2011" name="Stand. Genomic Sci.">
        <title>Complete genome sequence of 'Thioalkalivibrio sulfidophilus' HL-EbGr7.</title>
        <authorList>
            <person name="Muyzer G."/>
            <person name="Sorokin D.Y."/>
            <person name="Mavromatis K."/>
            <person name="Lapidus A."/>
            <person name="Clum A."/>
            <person name="Ivanova N."/>
            <person name="Pati A."/>
            <person name="d'Haeseleer P."/>
            <person name="Woyke T."/>
            <person name="Kyrpides N.C."/>
        </authorList>
    </citation>
    <scope>NUCLEOTIDE SEQUENCE [LARGE SCALE GENOMIC DNA]</scope>
    <source>
        <strain evidence="2 3">HL-EbGR7</strain>
    </source>
</reference>
<gene>
    <name evidence="2" type="ordered locus">Tgr7_0782</name>
</gene>
<feature type="transmembrane region" description="Helical" evidence="1">
    <location>
        <begin position="6"/>
        <end position="29"/>
    </location>
</feature>
<keyword evidence="1" id="KW-0472">Membrane</keyword>